<evidence type="ECO:0000256" key="2">
    <source>
        <dbReference type="ARBA" id="ARBA00023015"/>
    </source>
</evidence>
<dbReference type="STRING" id="1936003.STSP2_02002"/>
<comment type="similarity">
    <text evidence="1">Belongs to the sigma-70 factor family. ECF subfamily.</text>
</comment>
<dbReference type="AlphaFoldDB" id="A0A1U9NMU2"/>
<dbReference type="InterPro" id="IPR007627">
    <property type="entry name" value="RNA_pol_sigma70_r2"/>
</dbReference>
<protein>
    <submittedName>
        <fullName evidence="6">RNA polymerase sigma factor SigM</fullName>
    </submittedName>
</protein>
<feature type="domain" description="RNA polymerase sigma-70 region 2" evidence="5">
    <location>
        <begin position="24"/>
        <end position="90"/>
    </location>
</feature>
<dbReference type="Pfam" id="PF04542">
    <property type="entry name" value="Sigma70_r2"/>
    <property type="match status" value="1"/>
</dbReference>
<dbReference type="PANTHER" id="PTHR43133:SF51">
    <property type="entry name" value="RNA POLYMERASE SIGMA FACTOR"/>
    <property type="match status" value="1"/>
</dbReference>
<dbReference type="InterPro" id="IPR039425">
    <property type="entry name" value="RNA_pol_sigma-70-like"/>
</dbReference>
<dbReference type="NCBIfam" id="TIGR02989">
    <property type="entry name" value="Sig-70_gvs1"/>
    <property type="match status" value="1"/>
</dbReference>
<dbReference type="RefSeq" id="WP_146662159.1">
    <property type="nucleotide sequence ID" value="NZ_CP019791.1"/>
</dbReference>
<dbReference type="KEGG" id="alus:STSP2_02002"/>
<dbReference type="InterPro" id="IPR013325">
    <property type="entry name" value="RNA_pol_sigma_r2"/>
</dbReference>
<dbReference type="InterPro" id="IPR014331">
    <property type="entry name" value="RNA_pol_sigma70_ECF_RHOBA"/>
</dbReference>
<keyword evidence="2" id="KW-0805">Transcription regulation</keyword>
<dbReference type="PANTHER" id="PTHR43133">
    <property type="entry name" value="RNA POLYMERASE ECF-TYPE SIGMA FACTO"/>
    <property type="match status" value="1"/>
</dbReference>
<dbReference type="Gene3D" id="1.10.10.10">
    <property type="entry name" value="Winged helix-like DNA-binding domain superfamily/Winged helix DNA-binding domain"/>
    <property type="match status" value="1"/>
</dbReference>
<evidence type="ECO:0000259" key="5">
    <source>
        <dbReference type="Pfam" id="PF04542"/>
    </source>
</evidence>
<evidence type="ECO:0000313" key="6">
    <source>
        <dbReference type="EMBL" id="AQT68826.1"/>
    </source>
</evidence>
<dbReference type="OrthoDB" id="6383365at2"/>
<reference evidence="7" key="1">
    <citation type="submission" date="2017-02" db="EMBL/GenBank/DDBJ databases">
        <title>Comparative genomics and description of representatives of a novel lineage of planctomycetes thriving in anoxic sediments.</title>
        <authorList>
            <person name="Spring S."/>
            <person name="Bunk B."/>
            <person name="Sproer C."/>
        </authorList>
    </citation>
    <scope>NUCLEOTIDE SEQUENCE [LARGE SCALE GENOMIC DNA]</scope>
    <source>
        <strain evidence="7">ST-NAGAB-D1</strain>
    </source>
</reference>
<organism evidence="6 7">
    <name type="scientific">Anaerohalosphaera lusitana</name>
    <dbReference type="NCBI Taxonomy" id="1936003"/>
    <lineage>
        <taxon>Bacteria</taxon>
        <taxon>Pseudomonadati</taxon>
        <taxon>Planctomycetota</taxon>
        <taxon>Phycisphaerae</taxon>
        <taxon>Sedimentisphaerales</taxon>
        <taxon>Anaerohalosphaeraceae</taxon>
        <taxon>Anaerohalosphaera</taxon>
    </lineage>
</organism>
<evidence type="ECO:0000256" key="1">
    <source>
        <dbReference type="ARBA" id="ARBA00010641"/>
    </source>
</evidence>
<dbReference type="SUPFAM" id="SSF88946">
    <property type="entry name" value="Sigma2 domain of RNA polymerase sigma factors"/>
    <property type="match status" value="1"/>
</dbReference>
<dbReference type="EMBL" id="CP019791">
    <property type="protein sequence ID" value="AQT68826.1"/>
    <property type="molecule type" value="Genomic_DNA"/>
</dbReference>
<keyword evidence="4" id="KW-0804">Transcription</keyword>
<dbReference type="NCBIfam" id="TIGR02937">
    <property type="entry name" value="sigma70-ECF"/>
    <property type="match status" value="1"/>
</dbReference>
<sequence>MSQEYINDVNKQQMDRHDEFMRLYLPIQRTLYGYVTASLSGWDGVDDVVQDTLSHMWAHFDSFERGSNFAGWAITIARYRILEHVRKDKKEKNMFSEDALDSIAAASAECSSYEQCRRDALRGCLGKMGDDDRRLLRLRYSGSATIRGIADQLDRSVHTLYKTFRRLHIALFNCIERSLAQEDHK</sequence>
<proteinExistence type="inferred from homology"/>
<name>A0A1U9NMU2_9BACT</name>
<dbReference type="InterPro" id="IPR014284">
    <property type="entry name" value="RNA_pol_sigma-70_dom"/>
</dbReference>
<evidence type="ECO:0000256" key="3">
    <source>
        <dbReference type="ARBA" id="ARBA00023082"/>
    </source>
</evidence>
<dbReference type="GO" id="GO:0016987">
    <property type="term" value="F:sigma factor activity"/>
    <property type="evidence" value="ECO:0007669"/>
    <property type="project" value="UniProtKB-KW"/>
</dbReference>
<dbReference type="Proteomes" id="UP000189674">
    <property type="component" value="Chromosome"/>
</dbReference>
<dbReference type="InterPro" id="IPR013324">
    <property type="entry name" value="RNA_pol_sigma_r3/r4-like"/>
</dbReference>
<evidence type="ECO:0000256" key="4">
    <source>
        <dbReference type="ARBA" id="ARBA00023163"/>
    </source>
</evidence>
<gene>
    <name evidence="6" type="primary">sigM_1</name>
    <name evidence="6" type="ORF">STSP2_02002</name>
</gene>
<keyword evidence="3" id="KW-0731">Sigma factor</keyword>
<evidence type="ECO:0000313" key="7">
    <source>
        <dbReference type="Proteomes" id="UP000189674"/>
    </source>
</evidence>
<keyword evidence="7" id="KW-1185">Reference proteome</keyword>
<dbReference type="GO" id="GO:0006352">
    <property type="term" value="P:DNA-templated transcription initiation"/>
    <property type="evidence" value="ECO:0007669"/>
    <property type="project" value="InterPro"/>
</dbReference>
<dbReference type="SUPFAM" id="SSF88659">
    <property type="entry name" value="Sigma3 and sigma4 domains of RNA polymerase sigma factors"/>
    <property type="match status" value="1"/>
</dbReference>
<dbReference type="Gene3D" id="1.10.1740.10">
    <property type="match status" value="1"/>
</dbReference>
<accession>A0A1U9NMU2</accession>
<dbReference type="InterPro" id="IPR036388">
    <property type="entry name" value="WH-like_DNA-bd_sf"/>
</dbReference>